<comment type="caution">
    <text evidence="1">The sequence shown here is derived from an EMBL/GenBank/DDBJ whole genome shotgun (WGS) entry which is preliminary data.</text>
</comment>
<dbReference type="Proteomes" id="UP000239480">
    <property type="component" value="Unassembled WGS sequence"/>
</dbReference>
<keyword evidence="2" id="KW-1185">Reference proteome</keyword>
<evidence type="ECO:0000313" key="1">
    <source>
        <dbReference type="EMBL" id="PRY21799.1"/>
    </source>
</evidence>
<sequence>MSTLVMTATIVPAAGAGVTLRADPGLRRRDYEDALRFYLGVRSSALSRIIFCENSGADLSTLREIAETANPLGKQVEFLSFVSDTPEEYGKGHSELDMLDRAYEAFFGDLADTEKYWKVTGRLIIENIAELIETTPADMDFCIDIRSVPHIGNLLGTNDWADTRIIAFTSRGYRDYLLGKKSVVGTPDGVSYTVELALFPDYIEAQGRDPRFYPRFRVQPVMHGVGAESGKDYNDLPSRAKGYLRRVSRRYAPALWL</sequence>
<name>A0A2T0RKT1_9RHOB</name>
<organism evidence="1 2">
    <name type="scientific">Aliiruegeria haliotis</name>
    <dbReference type="NCBI Taxonomy" id="1280846"/>
    <lineage>
        <taxon>Bacteria</taxon>
        <taxon>Pseudomonadati</taxon>
        <taxon>Pseudomonadota</taxon>
        <taxon>Alphaproteobacteria</taxon>
        <taxon>Rhodobacterales</taxon>
        <taxon>Roseobacteraceae</taxon>
        <taxon>Aliiruegeria</taxon>
    </lineage>
</organism>
<gene>
    <name evidence="1" type="ORF">CLV78_10870</name>
</gene>
<dbReference type="AlphaFoldDB" id="A0A2T0RKT1"/>
<dbReference type="RefSeq" id="WP_106206323.1">
    <property type="nucleotide sequence ID" value="NZ_PVTD01000008.1"/>
</dbReference>
<protein>
    <submittedName>
        <fullName evidence="1">Uncharacterized protein</fullName>
    </submittedName>
</protein>
<dbReference type="EMBL" id="PVTD01000008">
    <property type="protein sequence ID" value="PRY21799.1"/>
    <property type="molecule type" value="Genomic_DNA"/>
</dbReference>
<evidence type="ECO:0000313" key="2">
    <source>
        <dbReference type="Proteomes" id="UP000239480"/>
    </source>
</evidence>
<proteinExistence type="predicted"/>
<reference evidence="1 2" key="1">
    <citation type="submission" date="2018-03" db="EMBL/GenBank/DDBJ databases">
        <title>Genomic Encyclopedia of Archaeal and Bacterial Type Strains, Phase II (KMG-II): from individual species to whole genera.</title>
        <authorList>
            <person name="Goeker M."/>
        </authorList>
    </citation>
    <scope>NUCLEOTIDE SEQUENCE [LARGE SCALE GENOMIC DNA]</scope>
    <source>
        <strain evidence="1 2">DSM 29328</strain>
    </source>
</reference>
<accession>A0A2T0RKT1</accession>
<dbReference type="OrthoDB" id="8205238at2"/>